<organism evidence="1 2">
    <name type="scientific">Streptococcus salivarius</name>
    <dbReference type="NCBI Taxonomy" id="1304"/>
    <lineage>
        <taxon>Bacteria</taxon>
        <taxon>Bacillati</taxon>
        <taxon>Bacillota</taxon>
        <taxon>Bacilli</taxon>
        <taxon>Lactobacillales</taxon>
        <taxon>Streptococcaceae</taxon>
        <taxon>Streptococcus</taxon>
    </lineage>
</organism>
<gene>
    <name evidence="1" type="ORF">D8867_00135</name>
</gene>
<dbReference type="EMBL" id="RJNF01000001">
    <property type="protein sequence ID" value="RSI60000.1"/>
    <property type="molecule type" value="Genomic_DNA"/>
</dbReference>
<protein>
    <submittedName>
        <fullName evidence="1">Uncharacterized protein</fullName>
    </submittedName>
</protein>
<name>A0AAX1YDV0_STRSL</name>
<proteinExistence type="predicted"/>
<dbReference type="Proteomes" id="UP000273998">
    <property type="component" value="Unassembled WGS sequence"/>
</dbReference>
<sequence>MIESKFGELEFDFGYYTKLEVNLFSQSQIVPVDFSAYYENDGITEQQESVYSQFLEEKDKQLEKLQALLIAEFGIESKQRFSLSELYIERTGELAFLFDDSENPDEGIVVQLLPKVLITSQSVYL</sequence>
<accession>A0AAX1YDV0</accession>
<dbReference type="AlphaFoldDB" id="A0AAX1YDV0"/>
<reference evidence="1 2" key="1">
    <citation type="submission" date="2018-11" db="EMBL/GenBank/DDBJ databases">
        <title>Species Designations Belie Phenotypic and Genotypic Heterogeneity in Oral Streptococci.</title>
        <authorList>
            <person name="Velsko I."/>
        </authorList>
    </citation>
    <scope>NUCLEOTIDE SEQUENCE [LARGE SCALE GENOMIC DNA]</scope>
    <source>
        <strain evidence="1 2">BCC42</strain>
    </source>
</reference>
<comment type="caution">
    <text evidence="1">The sequence shown here is derived from an EMBL/GenBank/DDBJ whole genome shotgun (WGS) entry which is preliminary data.</text>
</comment>
<evidence type="ECO:0000313" key="1">
    <source>
        <dbReference type="EMBL" id="RSI60000.1"/>
    </source>
</evidence>
<evidence type="ECO:0000313" key="2">
    <source>
        <dbReference type="Proteomes" id="UP000273998"/>
    </source>
</evidence>
<dbReference type="RefSeq" id="WP_049528082.1">
    <property type="nucleotide sequence ID" value="NZ_CABFMJ010000001.1"/>
</dbReference>